<feature type="compositionally biased region" description="Basic residues" evidence="3">
    <location>
        <begin position="27"/>
        <end position="56"/>
    </location>
</feature>
<dbReference type="Gene3D" id="2.40.420.20">
    <property type="match status" value="1"/>
</dbReference>
<dbReference type="Proteomes" id="UP000316806">
    <property type="component" value="Chromosome"/>
</dbReference>
<name>A0A516RAM7_STRST</name>
<dbReference type="InterPro" id="IPR002477">
    <property type="entry name" value="Peptidoglycan-bd-like"/>
</dbReference>
<sequence>MWPPDGGAHDDHLTQGAALRRAPVPSRRARRGSPARVRRRLRRRGRRGRQGRPGRLRARDLRQEVRRLRRQGRGLGLGLGRQGRGLRGQDGQERLLRRADDVRALHAHQGGPQGLPRPQAQRPPRLRQDREARRPEGRRRGVQGRQERRLQGRAPRGDGRGARARPAAGLRVDARARQVHAGQGRLAVPQPDDGRRQRAARRRARPRLAEDRHEVPGLQGGAGGLRGQAARRPGRDAVRRRTGLTAAVGAAAAGAVAVGAFAFGDGSRDGVRDEGGAPPATAEVVRTDLELSKTVDGTVDFAGRRPVKSAVEGTVTVAAREGATVRQGQALYELDDKPVTLLYGPVPMFRGMKKGDRGTDVLQLERGLRDLGYGAGLFVDVRYDAATAAAVKRWQKSLNRTPTGRVGKGHVVFQGGPVKVVKADAALGDQVGPDGPVLTAASPTPVVRADLDQGDSSLAARGTEAEIRLADGKKVRGKVTGTVRPEGSDEEPGGDGITVEITLDGSASALSGQAARATASVTFVSESRRGVLAVPVEALVALRGESGGYGLQLVPASGPPRMVRVDTGMTADGRIEVRGAGLREGVRVGVAAQ</sequence>
<accession>A0A516RAM7</accession>
<evidence type="ECO:0000259" key="4">
    <source>
        <dbReference type="Pfam" id="PF01471"/>
    </source>
</evidence>
<dbReference type="PANTHER" id="PTHR32347">
    <property type="entry name" value="EFFLUX SYSTEM COMPONENT YKNX-RELATED"/>
    <property type="match status" value="1"/>
</dbReference>
<dbReference type="SUPFAM" id="SSF47090">
    <property type="entry name" value="PGBD-like"/>
    <property type="match status" value="1"/>
</dbReference>
<feature type="compositionally biased region" description="Basic and acidic residues" evidence="3">
    <location>
        <begin position="126"/>
        <end position="161"/>
    </location>
</feature>
<dbReference type="Gene3D" id="1.10.101.10">
    <property type="entry name" value="PGBD-like superfamily/PGBD"/>
    <property type="match status" value="1"/>
</dbReference>
<proteinExistence type="predicted"/>
<feature type="compositionally biased region" description="Low complexity" evidence="3">
    <location>
        <begin position="107"/>
        <end position="123"/>
    </location>
</feature>
<evidence type="ECO:0000256" key="1">
    <source>
        <dbReference type="ARBA" id="ARBA00004196"/>
    </source>
</evidence>
<dbReference type="Pfam" id="PF01471">
    <property type="entry name" value="PG_binding_1"/>
    <property type="match status" value="1"/>
</dbReference>
<comment type="subcellular location">
    <subcellularLocation>
        <location evidence="1">Cell envelope</location>
    </subcellularLocation>
</comment>
<feature type="domain" description="Peptidoglycan binding-like" evidence="4">
    <location>
        <begin position="357"/>
        <end position="408"/>
    </location>
</feature>
<gene>
    <name evidence="5" type="ORF">FH965_20825</name>
</gene>
<feature type="compositionally biased region" description="Low complexity" evidence="3">
    <location>
        <begin position="17"/>
        <end position="26"/>
    </location>
</feature>
<feature type="region of interest" description="Disordered" evidence="3">
    <location>
        <begin position="1"/>
        <end position="60"/>
    </location>
</feature>
<organism evidence="5 6">
    <name type="scientific">Streptomyces spectabilis</name>
    <dbReference type="NCBI Taxonomy" id="68270"/>
    <lineage>
        <taxon>Bacteria</taxon>
        <taxon>Bacillati</taxon>
        <taxon>Actinomycetota</taxon>
        <taxon>Actinomycetes</taxon>
        <taxon>Kitasatosporales</taxon>
        <taxon>Streptomycetaceae</taxon>
        <taxon>Streptomyces</taxon>
    </lineage>
</organism>
<dbReference type="EMBL" id="CP040916">
    <property type="protein sequence ID" value="QDQ12706.1"/>
    <property type="molecule type" value="Genomic_DNA"/>
</dbReference>
<dbReference type="GO" id="GO:0030313">
    <property type="term" value="C:cell envelope"/>
    <property type="evidence" value="ECO:0007669"/>
    <property type="project" value="UniProtKB-SubCell"/>
</dbReference>
<keyword evidence="2" id="KW-0175">Coiled coil</keyword>
<feature type="compositionally biased region" description="Basic residues" evidence="3">
    <location>
        <begin position="197"/>
        <end position="206"/>
    </location>
</feature>
<evidence type="ECO:0000256" key="2">
    <source>
        <dbReference type="ARBA" id="ARBA00023054"/>
    </source>
</evidence>
<protein>
    <recommendedName>
        <fullName evidence="4">Peptidoglycan binding-like domain-containing protein</fullName>
    </recommendedName>
</protein>
<feature type="region of interest" description="Disordered" evidence="3">
    <location>
        <begin position="107"/>
        <end position="237"/>
    </location>
</feature>
<reference evidence="5 6" key="1">
    <citation type="journal article" date="2019" name="J. Ind. Microbiol. Biotechnol.">
        <title>The complete genomic sequence of Streptomyces spectabilis NRRL-2792 and identification of secondary metabolite biosynthetic gene clusters.</title>
        <authorList>
            <person name="Sinha A."/>
            <person name="Phillips-Salemka S."/>
            <person name="Niraula T.A."/>
            <person name="Short K.A."/>
            <person name="Niraula N.P."/>
        </authorList>
    </citation>
    <scope>NUCLEOTIDE SEQUENCE [LARGE SCALE GENOMIC DNA]</scope>
    <source>
        <strain evidence="5 6">NRRL 2792</strain>
    </source>
</reference>
<dbReference type="AlphaFoldDB" id="A0A516RAM7"/>
<evidence type="ECO:0000313" key="5">
    <source>
        <dbReference type="EMBL" id="QDQ12706.1"/>
    </source>
</evidence>
<dbReference type="InterPro" id="IPR036365">
    <property type="entry name" value="PGBD-like_sf"/>
</dbReference>
<evidence type="ECO:0000313" key="6">
    <source>
        <dbReference type="Proteomes" id="UP000316806"/>
    </source>
</evidence>
<evidence type="ECO:0000256" key="3">
    <source>
        <dbReference type="SAM" id="MobiDB-lite"/>
    </source>
</evidence>
<dbReference type="InterPro" id="IPR036366">
    <property type="entry name" value="PGBDSf"/>
</dbReference>
<dbReference type="InterPro" id="IPR050465">
    <property type="entry name" value="UPF0194_transport"/>
</dbReference>